<keyword evidence="1" id="KW-1133">Transmembrane helix</keyword>
<dbReference type="Proteomes" id="UP001596162">
    <property type="component" value="Unassembled WGS sequence"/>
</dbReference>
<keyword evidence="1" id="KW-0472">Membrane</keyword>
<feature type="transmembrane region" description="Helical" evidence="1">
    <location>
        <begin position="7"/>
        <end position="25"/>
    </location>
</feature>
<accession>A0ABW0C428</accession>
<keyword evidence="3" id="KW-1185">Reference proteome</keyword>
<evidence type="ECO:0000256" key="1">
    <source>
        <dbReference type="SAM" id="Phobius"/>
    </source>
</evidence>
<dbReference type="Pfam" id="PF13858">
    <property type="entry name" value="DUF4199"/>
    <property type="match status" value="1"/>
</dbReference>
<proteinExistence type="predicted"/>
<dbReference type="RefSeq" id="WP_376858606.1">
    <property type="nucleotide sequence ID" value="NZ_JBHSLA010000001.1"/>
</dbReference>
<comment type="caution">
    <text evidence="2">The sequence shown here is derived from an EMBL/GenBank/DDBJ whole genome shotgun (WGS) entry which is preliminary data.</text>
</comment>
<dbReference type="InterPro" id="IPR025250">
    <property type="entry name" value="DUF4199"/>
</dbReference>
<reference evidence="3" key="1">
    <citation type="journal article" date="2019" name="Int. J. Syst. Evol. Microbiol.">
        <title>The Global Catalogue of Microorganisms (GCM) 10K type strain sequencing project: providing services to taxonomists for standard genome sequencing and annotation.</title>
        <authorList>
            <consortium name="The Broad Institute Genomics Platform"/>
            <consortium name="The Broad Institute Genome Sequencing Center for Infectious Disease"/>
            <person name="Wu L."/>
            <person name="Ma J."/>
        </authorList>
    </citation>
    <scope>NUCLEOTIDE SEQUENCE [LARGE SCALE GENOMIC DNA]</scope>
    <source>
        <strain evidence="3">JCM 17978</strain>
    </source>
</reference>
<protein>
    <submittedName>
        <fullName evidence="2">DUF4199 domain-containing protein</fullName>
    </submittedName>
</protein>
<dbReference type="EMBL" id="JBHSLA010000001">
    <property type="protein sequence ID" value="MFC5194456.1"/>
    <property type="molecule type" value="Genomic_DNA"/>
</dbReference>
<feature type="transmembrane region" description="Helical" evidence="1">
    <location>
        <begin position="37"/>
        <end position="54"/>
    </location>
</feature>
<evidence type="ECO:0000313" key="2">
    <source>
        <dbReference type="EMBL" id="MFC5194456.1"/>
    </source>
</evidence>
<evidence type="ECO:0000313" key="3">
    <source>
        <dbReference type="Proteomes" id="UP001596162"/>
    </source>
</evidence>
<sequence length="170" mass="19507">MKSTVKKFGIYSSTLLIILFSFSFLIEDYMNYTISEVFGYVSIILALSVIYFGIKSYRDTINNKTLKFSKGLKIGLLISVFTALTFGLINVVYTSFINPDFTTEYYNHSIETFRETLSDADFQAKLIELESQREIFGNPFFNFFLMALTVFVIGFIISVISSLILQRKSK</sequence>
<organism evidence="2 3">
    <name type="scientific">Bizionia hallyeonensis</name>
    <dbReference type="NCBI Taxonomy" id="1123757"/>
    <lineage>
        <taxon>Bacteria</taxon>
        <taxon>Pseudomonadati</taxon>
        <taxon>Bacteroidota</taxon>
        <taxon>Flavobacteriia</taxon>
        <taxon>Flavobacteriales</taxon>
        <taxon>Flavobacteriaceae</taxon>
        <taxon>Bizionia</taxon>
    </lineage>
</organism>
<feature type="transmembrane region" description="Helical" evidence="1">
    <location>
        <begin position="140"/>
        <end position="165"/>
    </location>
</feature>
<name>A0ABW0C428_9FLAO</name>
<feature type="transmembrane region" description="Helical" evidence="1">
    <location>
        <begin position="74"/>
        <end position="96"/>
    </location>
</feature>
<gene>
    <name evidence="2" type="ORF">ACFPH8_03845</name>
</gene>
<keyword evidence="1" id="KW-0812">Transmembrane</keyword>